<feature type="domain" description="ATPase F1/V1/A1 complex alpha/beta subunit nucleotide-binding" evidence="11">
    <location>
        <begin position="218"/>
        <end position="439"/>
    </location>
</feature>
<keyword evidence="7 10" id="KW-0406">Ion transport</keyword>
<dbReference type="SUPFAM" id="SSF52540">
    <property type="entry name" value="P-loop containing nucleoside triphosphate hydrolases"/>
    <property type="match status" value="1"/>
</dbReference>
<evidence type="ECO:0000256" key="4">
    <source>
        <dbReference type="ARBA" id="ARBA00022781"/>
    </source>
</evidence>
<evidence type="ECO:0000256" key="7">
    <source>
        <dbReference type="ARBA" id="ARBA00023065"/>
    </source>
</evidence>
<dbReference type="GO" id="GO:0046933">
    <property type="term" value="F:proton-transporting ATP synthase activity, rotational mechanism"/>
    <property type="evidence" value="ECO:0007669"/>
    <property type="project" value="UniProtKB-UniRule"/>
</dbReference>
<dbReference type="InterPro" id="IPR055190">
    <property type="entry name" value="ATP-synt_VA_C"/>
</dbReference>
<keyword evidence="8 10" id="KW-0066">ATP synthesis</keyword>
<accession>A0A9D9DXR6</accession>
<dbReference type="InterPro" id="IPR023366">
    <property type="entry name" value="ATP_synth_asu-like_sf"/>
</dbReference>
<evidence type="ECO:0000259" key="14">
    <source>
        <dbReference type="Pfam" id="PF22919"/>
    </source>
</evidence>
<dbReference type="Gene3D" id="1.10.1140.10">
    <property type="entry name" value="Bovine Mitochondrial F1-atpase, Atp Synthase Beta Chain, Chain D, domain 3"/>
    <property type="match status" value="1"/>
</dbReference>
<dbReference type="Proteomes" id="UP000823615">
    <property type="component" value="Unassembled WGS sequence"/>
</dbReference>
<dbReference type="InterPro" id="IPR004100">
    <property type="entry name" value="ATPase_F1/V1/A1_a/bsu_N"/>
</dbReference>
<dbReference type="GO" id="GO:0042777">
    <property type="term" value="P:proton motive force-driven plasma membrane ATP synthesis"/>
    <property type="evidence" value="ECO:0007669"/>
    <property type="project" value="UniProtKB-UniRule"/>
</dbReference>
<dbReference type="PANTHER" id="PTHR43607">
    <property type="entry name" value="V-TYPE PROTON ATPASE CATALYTIC SUBUNIT A"/>
    <property type="match status" value="1"/>
</dbReference>
<dbReference type="AlphaFoldDB" id="A0A9D9DXR6"/>
<name>A0A9D9DXR6_9SPIO</name>
<evidence type="ECO:0000256" key="6">
    <source>
        <dbReference type="ARBA" id="ARBA00022967"/>
    </source>
</evidence>
<keyword evidence="2 10" id="KW-0813">Transport</keyword>
<dbReference type="SUPFAM" id="SSF47917">
    <property type="entry name" value="C-terminal domain of alpha and beta subunits of F1 ATP synthase"/>
    <property type="match status" value="1"/>
</dbReference>
<dbReference type="Pfam" id="PF00006">
    <property type="entry name" value="ATP-synt_ab"/>
    <property type="match status" value="1"/>
</dbReference>
<dbReference type="CDD" id="cd01134">
    <property type="entry name" value="V_A-ATPase_A"/>
    <property type="match status" value="1"/>
</dbReference>
<proteinExistence type="inferred from homology"/>
<evidence type="ECO:0000259" key="13">
    <source>
        <dbReference type="Pfam" id="PF16886"/>
    </source>
</evidence>
<dbReference type="InterPro" id="IPR036121">
    <property type="entry name" value="ATPase_F1/V1/A1_a/bsu_N_sf"/>
</dbReference>
<reference evidence="15" key="2">
    <citation type="journal article" date="2021" name="PeerJ">
        <title>Extensive microbial diversity within the chicken gut microbiome revealed by metagenomics and culture.</title>
        <authorList>
            <person name="Gilroy R."/>
            <person name="Ravi A."/>
            <person name="Getino M."/>
            <person name="Pursley I."/>
            <person name="Horton D.L."/>
            <person name="Alikhan N.F."/>
            <person name="Baker D."/>
            <person name="Gharbi K."/>
            <person name="Hall N."/>
            <person name="Watson M."/>
            <person name="Adriaenssens E.M."/>
            <person name="Foster-Nyarko E."/>
            <person name="Jarju S."/>
            <person name="Secka A."/>
            <person name="Antonio M."/>
            <person name="Oren A."/>
            <person name="Chaudhuri R.R."/>
            <person name="La Ragione R."/>
            <person name="Hildebrand F."/>
            <person name="Pallen M.J."/>
        </authorList>
    </citation>
    <scope>NUCLEOTIDE SEQUENCE</scope>
    <source>
        <strain evidence="15">7293</strain>
    </source>
</reference>
<keyword evidence="4 10" id="KW-0375">Hydrogen ion transport</keyword>
<evidence type="ECO:0000256" key="5">
    <source>
        <dbReference type="ARBA" id="ARBA00022840"/>
    </source>
</evidence>
<protein>
    <recommendedName>
        <fullName evidence="10">V-type ATP synthase alpha chain</fullName>
        <ecNumber evidence="10">7.1.2.2</ecNumber>
    </recommendedName>
    <alternativeName>
        <fullName evidence="10">V-ATPase subunit A</fullName>
    </alternativeName>
</protein>
<evidence type="ECO:0000259" key="11">
    <source>
        <dbReference type="Pfam" id="PF00006"/>
    </source>
</evidence>
<dbReference type="InterPro" id="IPR022878">
    <property type="entry name" value="V-ATPase_asu"/>
</dbReference>
<dbReference type="Gene3D" id="3.40.50.300">
    <property type="entry name" value="P-loop containing nucleotide triphosphate hydrolases"/>
    <property type="match status" value="1"/>
</dbReference>
<comment type="function">
    <text evidence="9 10">Produces ATP from ADP in the presence of a proton gradient across the membrane. The V-type alpha chain is a catalytic subunit.</text>
</comment>
<evidence type="ECO:0000256" key="2">
    <source>
        <dbReference type="ARBA" id="ARBA00022448"/>
    </source>
</evidence>
<dbReference type="InterPro" id="IPR024034">
    <property type="entry name" value="ATPase_F1/V1_b/a_C"/>
</dbReference>
<keyword evidence="5 10" id="KW-0067">ATP-binding</keyword>
<reference evidence="15" key="1">
    <citation type="submission" date="2020-10" db="EMBL/GenBank/DDBJ databases">
        <authorList>
            <person name="Gilroy R."/>
        </authorList>
    </citation>
    <scope>NUCLEOTIDE SEQUENCE</scope>
    <source>
        <strain evidence="15">7293</strain>
    </source>
</reference>
<sequence>MQGRIVGKVKRVNGPVLTASGITDAQMMELVHVSDLGIVGEIVKLREGEATIQVYEDATGIKPGDNIYGSGMSLSAELGPGLIGNIYDGIQRPLEELRKLSGDFIGKGIAASAVNHDKLWHFVPTVSVGDHVTRGSIIGKVQETERVEHRVMIPPTVKGDLTVVNMVEEGDYKVTDQIALVSSEDGKTTVITMLQYWPIRIPRPIADHADLSTPLVTGLRVIDTLFPLSKGGTVAIPGGFGTGKTMTQHSIAQWCDADIIVYIGCGERGNEMTDVLREFPHLTDPRTGLSLMERTILIANTSNMPVSAREASIYTGITMAEFYRDMGYNVAIMADSTSRWAEALRELSGRMEEMPAEEGFPAYLPTRIAQFYERAGHMKTLGGSEGSVSVIGAVSPPGGDFSEPVTSHTKRFVRAFWGLDRSLASARHYPAISWLDSYSEYTDEVKDWWNSHSQDKWYTNRQKIMELLQKEVRLQQIVKLVGPDALPDSQNFILEVCSLFKTAFLQQNAFDEIDRYCSIEKQTKMLNIILRYYELGSEAIQKGVPMAKIRRLQVVQDIAKMRFSIANDKADDIDKLELKLERSIMQLGSLYDEQ</sequence>
<evidence type="ECO:0000313" key="16">
    <source>
        <dbReference type="Proteomes" id="UP000823615"/>
    </source>
</evidence>
<dbReference type="EMBL" id="JADIMT010000044">
    <property type="protein sequence ID" value="MBO8436007.1"/>
    <property type="molecule type" value="Genomic_DNA"/>
</dbReference>
<comment type="catalytic activity">
    <reaction evidence="10">
        <text>ATP + H2O + 4 H(+)(in) = ADP + phosphate + 5 H(+)(out)</text>
        <dbReference type="Rhea" id="RHEA:57720"/>
        <dbReference type="ChEBI" id="CHEBI:15377"/>
        <dbReference type="ChEBI" id="CHEBI:15378"/>
        <dbReference type="ChEBI" id="CHEBI:30616"/>
        <dbReference type="ChEBI" id="CHEBI:43474"/>
        <dbReference type="ChEBI" id="CHEBI:456216"/>
        <dbReference type="EC" id="7.1.2.2"/>
    </reaction>
</comment>
<keyword evidence="6 10" id="KW-1278">Translocase</keyword>
<organism evidence="15 16">
    <name type="scientific">Candidatus Ornithospirochaeta stercoripullorum</name>
    <dbReference type="NCBI Taxonomy" id="2840899"/>
    <lineage>
        <taxon>Bacteria</taxon>
        <taxon>Pseudomonadati</taxon>
        <taxon>Spirochaetota</taxon>
        <taxon>Spirochaetia</taxon>
        <taxon>Spirochaetales</taxon>
        <taxon>Spirochaetaceae</taxon>
        <taxon>Spirochaetaceae incertae sedis</taxon>
        <taxon>Candidatus Ornithospirochaeta</taxon>
    </lineage>
</organism>
<comment type="similarity">
    <text evidence="1 10">Belongs to the ATPase alpha/beta chains family.</text>
</comment>
<dbReference type="SUPFAM" id="SSF50615">
    <property type="entry name" value="N-terminal domain of alpha and beta subunits of F1 ATP synthase"/>
    <property type="match status" value="1"/>
</dbReference>
<dbReference type="Pfam" id="PF16886">
    <property type="entry name" value="ATP-synt_ab_Xtn"/>
    <property type="match status" value="1"/>
</dbReference>
<gene>
    <name evidence="10" type="primary">atpA</name>
    <name evidence="15" type="ORF">IAA97_03405</name>
</gene>
<evidence type="ECO:0000256" key="9">
    <source>
        <dbReference type="ARBA" id="ARBA00054855"/>
    </source>
</evidence>
<keyword evidence="3 10" id="KW-0547">Nucleotide-binding</keyword>
<dbReference type="GO" id="GO:0005524">
    <property type="term" value="F:ATP binding"/>
    <property type="evidence" value="ECO:0007669"/>
    <property type="project" value="UniProtKB-UniRule"/>
</dbReference>
<dbReference type="NCBIfam" id="NF003220">
    <property type="entry name" value="PRK04192.1"/>
    <property type="match status" value="1"/>
</dbReference>
<dbReference type="Gene3D" id="2.40.50.100">
    <property type="match status" value="1"/>
</dbReference>
<dbReference type="GO" id="GO:0045259">
    <property type="term" value="C:proton-transporting ATP synthase complex"/>
    <property type="evidence" value="ECO:0007669"/>
    <property type="project" value="UniProtKB-ARBA"/>
</dbReference>
<dbReference type="PANTHER" id="PTHR43607:SF1">
    <property type="entry name" value="H(+)-TRANSPORTING TWO-SECTOR ATPASE"/>
    <property type="match status" value="1"/>
</dbReference>
<dbReference type="InterPro" id="IPR027417">
    <property type="entry name" value="P-loop_NTPase"/>
</dbReference>
<dbReference type="EC" id="7.1.2.2" evidence="10"/>
<dbReference type="InterPro" id="IPR031686">
    <property type="entry name" value="ATP-synth_a_Xtn"/>
</dbReference>
<dbReference type="Pfam" id="PF22919">
    <property type="entry name" value="ATP-synt_VA_C"/>
    <property type="match status" value="1"/>
</dbReference>
<comment type="caution">
    <text evidence="15">The sequence shown here is derived from an EMBL/GenBank/DDBJ whole genome shotgun (WGS) entry which is preliminary data.</text>
</comment>
<evidence type="ECO:0000259" key="12">
    <source>
        <dbReference type="Pfam" id="PF02874"/>
    </source>
</evidence>
<dbReference type="Gene3D" id="2.40.30.20">
    <property type="match status" value="1"/>
</dbReference>
<feature type="domain" description="ATPase F1/V1/A1 complex alpha/beta subunit N-terminal" evidence="12">
    <location>
        <begin position="9"/>
        <end position="69"/>
    </location>
</feature>
<dbReference type="InterPro" id="IPR000194">
    <property type="entry name" value="ATPase_F1/V1/A1_a/bsu_nucl-bd"/>
</dbReference>
<evidence type="ECO:0000313" key="15">
    <source>
        <dbReference type="EMBL" id="MBO8436007.1"/>
    </source>
</evidence>
<evidence type="ECO:0000256" key="10">
    <source>
        <dbReference type="HAMAP-Rule" id="MF_00309"/>
    </source>
</evidence>
<dbReference type="GO" id="GO:0046961">
    <property type="term" value="F:proton-transporting ATPase activity, rotational mechanism"/>
    <property type="evidence" value="ECO:0007669"/>
    <property type="project" value="InterPro"/>
</dbReference>
<dbReference type="CDD" id="cd18111">
    <property type="entry name" value="ATP-synt_V_A-type_alpha_C"/>
    <property type="match status" value="1"/>
</dbReference>
<evidence type="ECO:0000256" key="3">
    <source>
        <dbReference type="ARBA" id="ARBA00022741"/>
    </source>
</evidence>
<feature type="domain" description="ATPsynthase alpha/beta subunit barrel-sandwich" evidence="13">
    <location>
        <begin position="112"/>
        <end position="200"/>
    </location>
</feature>
<evidence type="ECO:0000256" key="8">
    <source>
        <dbReference type="ARBA" id="ARBA00023310"/>
    </source>
</evidence>
<feature type="domain" description="ATP synthase A/B type C-terminal" evidence="14">
    <location>
        <begin position="447"/>
        <end position="546"/>
    </location>
</feature>
<feature type="binding site" evidence="10">
    <location>
        <begin position="238"/>
        <end position="245"/>
    </location>
    <ligand>
        <name>ATP</name>
        <dbReference type="ChEBI" id="CHEBI:30616"/>
    </ligand>
</feature>
<dbReference type="Pfam" id="PF02874">
    <property type="entry name" value="ATP-synt_ab_N"/>
    <property type="match status" value="1"/>
</dbReference>
<evidence type="ECO:0000256" key="1">
    <source>
        <dbReference type="ARBA" id="ARBA00008936"/>
    </source>
</evidence>
<dbReference type="HAMAP" id="MF_00309">
    <property type="entry name" value="ATP_synth_A_arch"/>
    <property type="match status" value="1"/>
</dbReference>